<dbReference type="GO" id="GO:0003700">
    <property type="term" value="F:DNA-binding transcription factor activity"/>
    <property type="evidence" value="ECO:0007669"/>
    <property type="project" value="InterPro"/>
</dbReference>
<evidence type="ECO:0000256" key="2">
    <source>
        <dbReference type="ARBA" id="ARBA00023125"/>
    </source>
</evidence>
<dbReference type="RefSeq" id="WP_229742997.1">
    <property type="nucleotide sequence ID" value="NZ_BMEN01000005.1"/>
</dbReference>
<evidence type="ECO:0000259" key="4">
    <source>
        <dbReference type="PROSITE" id="PS01124"/>
    </source>
</evidence>
<keyword evidence="3" id="KW-0804">Transcription</keyword>
<dbReference type="InterPro" id="IPR037923">
    <property type="entry name" value="HTH-like"/>
</dbReference>
<reference evidence="6" key="1">
    <citation type="submission" date="2016-11" db="EMBL/GenBank/DDBJ databases">
        <authorList>
            <person name="Varghese N."/>
            <person name="Submissions S."/>
        </authorList>
    </citation>
    <scope>NUCLEOTIDE SEQUENCE [LARGE SCALE GENOMIC DNA]</scope>
    <source>
        <strain evidence="6">DSM 100572</strain>
    </source>
</reference>
<evidence type="ECO:0000256" key="3">
    <source>
        <dbReference type="ARBA" id="ARBA00023163"/>
    </source>
</evidence>
<sequence>MDHVKTYKQVNKEDEHLSFGISKMEDIYIKRNGEPDTPHRHNYYTVIITNKASGKHYIDFNEFSLESNQVYFVAPGQVHQIIETSQSYGYALVFSNQFLIENNIPLSFIEDLNLFNDFGSSPPLILTDDIHQKINIYLEEIFNKYNSQLDYKNEAIGSLLKLILIECNNTCSLPPHFYESIDSTMRKFKNLINQHYKKWHATTDYANQLNITPDHLNRLVKTQTGKTAKEHIQSRIIVAAKRLIYFTDLSNKEIGFELGFSEPAHFSAFFKHQVGISPSKFKENH</sequence>
<dbReference type="Pfam" id="PF12833">
    <property type="entry name" value="HTH_18"/>
    <property type="match status" value="1"/>
</dbReference>
<dbReference type="InterPro" id="IPR009057">
    <property type="entry name" value="Homeodomain-like_sf"/>
</dbReference>
<dbReference type="PANTHER" id="PTHR43280">
    <property type="entry name" value="ARAC-FAMILY TRANSCRIPTIONAL REGULATOR"/>
    <property type="match status" value="1"/>
</dbReference>
<dbReference type="Pfam" id="PF02311">
    <property type="entry name" value="AraC_binding"/>
    <property type="match status" value="1"/>
</dbReference>
<dbReference type="InterPro" id="IPR014710">
    <property type="entry name" value="RmlC-like_jellyroll"/>
</dbReference>
<evidence type="ECO:0000313" key="5">
    <source>
        <dbReference type="EMBL" id="SHH31723.1"/>
    </source>
</evidence>
<evidence type="ECO:0000313" key="6">
    <source>
        <dbReference type="Proteomes" id="UP000184109"/>
    </source>
</evidence>
<keyword evidence="2 5" id="KW-0238">DNA-binding</keyword>
<dbReference type="PROSITE" id="PS01124">
    <property type="entry name" value="HTH_ARAC_FAMILY_2"/>
    <property type="match status" value="1"/>
</dbReference>
<organism evidence="5 6">
    <name type="scientific">Wenyingzhuangia marina</name>
    <dbReference type="NCBI Taxonomy" id="1195760"/>
    <lineage>
        <taxon>Bacteria</taxon>
        <taxon>Pseudomonadati</taxon>
        <taxon>Bacteroidota</taxon>
        <taxon>Flavobacteriia</taxon>
        <taxon>Flavobacteriales</taxon>
        <taxon>Flavobacteriaceae</taxon>
        <taxon>Wenyingzhuangia</taxon>
    </lineage>
</organism>
<dbReference type="Gene3D" id="1.10.10.60">
    <property type="entry name" value="Homeodomain-like"/>
    <property type="match status" value="1"/>
</dbReference>
<dbReference type="InterPro" id="IPR003313">
    <property type="entry name" value="AraC-bd"/>
</dbReference>
<keyword evidence="6" id="KW-1185">Reference proteome</keyword>
<proteinExistence type="predicted"/>
<dbReference type="Gene3D" id="2.60.120.10">
    <property type="entry name" value="Jelly Rolls"/>
    <property type="match status" value="1"/>
</dbReference>
<evidence type="ECO:0000256" key="1">
    <source>
        <dbReference type="ARBA" id="ARBA00023015"/>
    </source>
</evidence>
<dbReference type="GO" id="GO:0043565">
    <property type="term" value="F:sequence-specific DNA binding"/>
    <property type="evidence" value="ECO:0007669"/>
    <property type="project" value="InterPro"/>
</dbReference>
<dbReference type="STRING" id="1195760.SAMN05444281_0053"/>
<dbReference type="Proteomes" id="UP000184109">
    <property type="component" value="Unassembled WGS sequence"/>
</dbReference>
<dbReference type="EMBL" id="FQXQ01000001">
    <property type="protein sequence ID" value="SHH31723.1"/>
    <property type="molecule type" value="Genomic_DNA"/>
</dbReference>
<gene>
    <name evidence="5" type="ORF">SAMN05444281_0053</name>
</gene>
<keyword evidence="1" id="KW-0805">Transcription regulation</keyword>
<dbReference type="SMART" id="SM00342">
    <property type="entry name" value="HTH_ARAC"/>
    <property type="match status" value="1"/>
</dbReference>
<dbReference type="SUPFAM" id="SSF46689">
    <property type="entry name" value="Homeodomain-like"/>
    <property type="match status" value="1"/>
</dbReference>
<name>A0A1M5S123_9FLAO</name>
<feature type="domain" description="HTH araC/xylS-type" evidence="4">
    <location>
        <begin position="186"/>
        <end position="284"/>
    </location>
</feature>
<dbReference type="SUPFAM" id="SSF51215">
    <property type="entry name" value="Regulatory protein AraC"/>
    <property type="match status" value="1"/>
</dbReference>
<dbReference type="AlphaFoldDB" id="A0A1M5S123"/>
<protein>
    <submittedName>
        <fullName evidence="5">AraC-type DNA-binding protein</fullName>
    </submittedName>
</protein>
<accession>A0A1M5S123</accession>
<dbReference type="InterPro" id="IPR018060">
    <property type="entry name" value="HTH_AraC"/>
</dbReference>
<dbReference type="PANTHER" id="PTHR43280:SF32">
    <property type="entry name" value="TRANSCRIPTIONAL REGULATORY PROTEIN"/>
    <property type="match status" value="1"/>
</dbReference>